<gene>
    <name evidence="1" type="ORF">SBF1_110032</name>
</gene>
<accession>A0A2U3JWT9</accession>
<organism evidence="1 2">
    <name type="scientific">Candidatus Desulfosporosinus infrequens</name>
    <dbReference type="NCBI Taxonomy" id="2043169"/>
    <lineage>
        <taxon>Bacteria</taxon>
        <taxon>Bacillati</taxon>
        <taxon>Bacillota</taxon>
        <taxon>Clostridia</taxon>
        <taxon>Eubacteriales</taxon>
        <taxon>Desulfitobacteriaceae</taxon>
        <taxon>Desulfosporosinus</taxon>
    </lineage>
</organism>
<protein>
    <submittedName>
        <fullName evidence="1">Uncharacterized protein</fullName>
    </submittedName>
</protein>
<reference evidence="2" key="1">
    <citation type="submission" date="2018-02" db="EMBL/GenBank/DDBJ databases">
        <authorList>
            <person name="Hausmann B."/>
        </authorList>
    </citation>
    <scope>NUCLEOTIDE SEQUENCE [LARGE SCALE GENOMIC DNA]</scope>
    <source>
        <strain evidence="2">Peat soil MAG SbF1</strain>
    </source>
</reference>
<evidence type="ECO:0000313" key="2">
    <source>
        <dbReference type="Proteomes" id="UP000238916"/>
    </source>
</evidence>
<name>A0A2U3JWT9_9FIRM</name>
<dbReference type="Proteomes" id="UP000238916">
    <property type="component" value="Unassembled WGS sequence"/>
</dbReference>
<proteinExistence type="predicted"/>
<evidence type="ECO:0000313" key="1">
    <source>
        <dbReference type="EMBL" id="SPF31906.1"/>
    </source>
</evidence>
<dbReference type="AlphaFoldDB" id="A0A2U3JWT9"/>
<sequence>MVWVVACGGDAFLVAHPVKREQITTRRIKREAILNFLVFIISSTPPKEF</sequence>
<dbReference type="EMBL" id="OMOF01000013">
    <property type="protein sequence ID" value="SPF31906.1"/>
    <property type="molecule type" value="Genomic_DNA"/>
</dbReference>